<accession>A0A1M7AXQ3</accession>
<evidence type="ECO:0000313" key="6">
    <source>
        <dbReference type="Proteomes" id="UP000184420"/>
    </source>
</evidence>
<feature type="coiled-coil region" evidence="3">
    <location>
        <begin position="129"/>
        <end position="156"/>
    </location>
</feature>
<dbReference type="PROSITE" id="PS51257">
    <property type="entry name" value="PROKAR_LIPOPROTEIN"/>
    <property type="match status" value="1"/>
</dbReference>
<keyword evidence="2" id="KW-0813">Transport</keyword>
<dbReference type="GO" id="GO:0022857">
    <property type="term" value="F:transmembrane transporter activity"/>
    <property type="evidence" value="ECO:0007669"/>
    <property type="project" value="InterPro"/>
</dbReference>
<dbReference type="Gene3D" id="1.10.287.470">
    <property type="entry name" value="Helix hairpin bin"/>
    <property type="match status" value="1"/>
</dbReference>
<dbReference type="GO" id="GO:0015679">
    <property type="term" value="P:plasma membrane copper ion transport"/>
    <property type="evidence" value="ECO:0007669"/>
    <property type="project" value="TreeGrafter"/>
</dbReference>
<feature type="domain" description="CzcB-like barrel-sandwich hybrid" evidence="4">
    <location>
        <begin position="83"/>
        <end position="228"/>
    </location>
</feature>
<dbReference type="RefSeq" id="WP_073080275.1">
    <property type="nucleotide sequence ID" value="NZ_FRBL01000003.1"/>
</dbReference>
<name>A0A1M7AXQ3_9BACT</name>
<keyword evidence="6" id="KW-1185">Reference proteome</keyword>
<dbReference type="Pfam" id="PF25973">
    <property type="entry name" value="BSH_CzcB"/>
    <property type="match status" value="1"/>
</dbReference>
<dbReference type="InterPro" id="IPR051909">
    <property type="entry name" value="MFP_Cation_Efflux"/>
</dbReference>
<comment type="similarity">
    <text evidence="1">Belongs to the membrane fusion protein (MFP) (TC 8.A.1) family.</text>
</comment>
<dbReference type="SUPFAM" id="SSF111369">
    <property type="entry name" value="HlyD-like secretion proteins"/>
    <property type="match status" value="1"/>
</dbReference>
<evidence type="ECO:0000256" key="2">
    <source>
        <dbReference type="ARBA" id="ARBA00022448"/>
    </source>
</evidence>
<dbReference type="NCBIfam" id="TIGR01730">
    <property type="entry name" value="RND_mfp"/>
    <property type="match status" value="1"/>
</dbReference>
<dbReference type="Proteomes" id="UP000184420">
    <property type="component" value="Unassembled WGS sequence"/>
</dbReference>
<dbReference type="PANTHER" id="PTHR30097:SF4">
    <property type="entry name" value="SLR6042 PROTEIN"/>
    <property type="match status" value="1"/>
</dbReference>
<keyword evidence="3" id="KW-0175">Coiled coil</keyword>
<dbReference type="GO" id="GO:0016020">
    <property type="term" value="C:membrane"/>
    <property type="evidence" value="ECO:0007669"/>
    <property type="project" value="InterPro"/>
</dbReference>
<evidence type="ECO:0000256" key="1">
    <source>
        <dbReference type="ARBA" id="ARBA00009477"/>
    </source>
</evidence>
<dbReference type="OrthoDB" id="9814657at2"/>
<protein>
    <submittedName>
        <fullName evidence="5">Membrane fusion protein, cobalt-zinc-cadmium efflux system</fullName>
    </submittedName>
</protein>
<dbReference type="PANTHER" id="PTHR30097">
    <property type="entry name" value="CATION EFFLUX SYSTEM PROTEIN CUSB"/>
    <property type="match status" value="1"/>
</dbReference>
<dbReference type="GO" id="GO:0060003">
    <property type="term" value="P:copper ion export"/>
    <property type="evidence" value="ECO:0007669"/>
    <property type="project" value="TreeGrafter"/>
</dbReference>
<gene>
    <name evidence="5" type="ORF">SAMN05444266_103449</name>
</gene>
<dbReference type="STRING" id="1419482.SAMN05444266_103449"/>
<evidence type="ECO:0000256" key="3">
    <source>
        <dbReference type="SAM" id="Coils"/>
    </source>
</evidence>
<dbReference type="InterPro" id="IPR058647">
    <property type="entry name" value="BSH_CzcB-like"/>
</dbReference>
<evidence type="ECO:0000259" key="4">
    <source>
        <dbReference type="Pfam" id="PF25973"/>
    </source>
</evidence>
<dbReference type="Gene3D" id="2.40.50.100">
    <property type="match status" value="1"/>
</dbReference>
<dbReference type="InterPro" id="IPR006143">
    <property type="entry name" value="RND_pump_MFP"/>
</dbReference>
<evidence type="ECO:0000313" key="5">
    <source>
        <dbReference type="EMBL" id="SHL47530.1"/>
    </source>
</evidence>
<dbReference type="AlphaFoldDB" id="A0A1M7AXQ3"/>
<dbReference type="GO" id="GO:0030313">
    <property type="term" value="C:cell envelope"/>
    <property type="evidence" value="ECO:0007669"/>
    <property type="project" value="TreeGrafter"/>
</dbReference>
<dbReference type="Gene3D" id="2.40.30.170">
    <property type="match status" value="1"/>
</dbReference>
<sequence length="391" mass="43209">MKMHSSYKYILSSTLALSMLISCKSKPVAEAGEEAHEEHEDHVELTREQVRTVGITLGAPEMREISSTIKVAGLLDVPPQQQVSIAVPMGGFIKQTSLLQGMPVKKGQVIAVLENLDYIQLQQDYLETVSQLEYAKVEYERQQELAKENVNALKTLQQTKASWQTLSVKASGLKEKLRMLNINTAGLNQGNIKSAINIYAPISGFVTQVNVNLGQFVTPADVLFRIVDTEHLHAELTVFEKDIPKLKIGQHVLFTLANESQTRKATVHLIGREISDDRTIRVHCYLDQEDTELLPGTYLQALIETGAGKVKALPESAIVNFDNKDYVFVQTGIEGKDSLQVFTMVPVEKGDTELGYTAVTLPPGTPENTLVIKGAYDLLAKMKNSGEHEGH</sequence>
<dbReference type="EMBL" id="FRBL01000003">
    <property type="protein sequence ID" value="SHL47530.1"/>
    <property type="molecule type" value="Genomic_DNA"/>
</dbReference>
<proteinExistence type="inferred from homology"/>
<reference evidence="5 6" key="1">
    <citation type="submission" date="2016-11" db="EMBL/GenBank/DDBJ databases">
        <authorList>
            <person name="Jaros S."/>
            <person name="Januszkiewicz K."/>
            <person name="Wedrychowicz H."/>
        </authorList>
    </citation>
    <scope>NUCLEOTIDE SEQUENCE [LARGE SCALE GENOMIC DNA]</scope>
    <source>
        <strain evidence="5 6">DSM 27406</strain>
    </source>
</reference>
<organism evidence="5 6">
    <name type="scientific">Chitinophaga jiangningensis</name>
    <dbReference type="NCBI Taxonomy" id="1419482"/>
    <lineage>
        <taxon>Bacteria</taxon>
        <taxon>Pseudomonadati</taxon>
        <taxon>Bacteroidota</taxon>
        <taxon>Chitinophagia</taxon>
        <taxon>Chitinophagales</taxon>
        <taxon>Chitinophagaceae</taxon>
        <taxon>Chitinophaga</taxon>
    </lineage>
</organism>